<dbReference type="EMBL" id="AP021875">
    <property type="protein sequence ID" value="BBO78615.1"/>
    <property type="molecule type" value="Genomic_DNA"/>
</dbReference>
<accession>A0A5K7ZCW2</accession>
<evidence type="ECO:0000313" key="1">
    <source>
        <dbReference type="EMBL" id="BBO78615.1"/>
    </source>
</evidence>
<dbReference type="RefSeq" id="WP_155307231.1">
    <property type="nucleotide sequence ID" value="NZ_AP021875.1"/>
</dbReference>
<organism evidence="1 2">
    <name type="scientific">Desulfosarcina widdelii</name>
    <dbReference type="NCBI Taxonomy" id="947919"/>
    <lineage>
        <taxon>Bacteria</taxon>
        <taxon>Pseudomonadati</taxon>
        <taxon>Thermodesulfobacteriota</taxon>
        <taxon>Desulfobacteria</taxon>
        <taxon>Desulfobacterales</taxon>
        <taxon>Desulfosarcinaceae</taxon>
        <taxon>Desulfosarcina</taxon>
    </lineage>
</organism>
<dbReference type="OrthoDB" id="5425744at2"/>
<sequence>MPKAVEIRQFVASSISHTTWNIPRIRAGDGNRWRNIKNAHLVENRSHLNGHDYYEDAIFRAQRIMEQRGWITEISDHKEPCHEHLYYHHYRLRCWK</sequence>
<gene>
    <name evidence="1" type="ORF">DSCW_60320</name>
</gene>
<evidence type="ECO:0000313" key="2">
    <source>
        <dbReference type="Proteomes" id="UP000427769"/>
    </source>
</evidence>
<dbReference type="KEGG" id="dwd:DSCW_60320"/>
<keyword evidence="2" id="KW-1185">Reference proteome</keyword>
<dbReference type="AlphaFoldDB" id="A0A5K7ZCW2"/>
<protein>
    <submittedName>
        <fullName evidence="1">Uncharacterized protein</fullName>
    </submittedName>
</protein>
<name>A0A5K7ZCW2_9BACT</name>
<dbReference type="Proteomes" id="UP000427769">
    <property type="component" value="Chromosome"/>
</dbReference>
<proteinExistence type="predicted"/>
<reference evidence="1 2" key="1">
    <citation type="submission" date="2019-11" db="EMBL/GenBank/DDBJ databases">
        <title>Comparative genomics of hydrocarbon-degrading Desulfosarcina strains.</title>
        <authorList>
            <person name="Watanabe M."/>
            <person name="Kojima H."/>
            <person name="Fukui M."/>
        </authorList>
    </citation>
    <scope>NUCLEOTIDE SEQUENCE [LARGE SCALE GENOMIC DNA]</scope>
    <source>
        <strain evidence="1 2">PP31</strain>
    </source>
</reference>